<dbReference type="AlphaFoldDB" id="A0A2W5HV36"/>
<feature type="transmembrane region" description="Helical" evidence="1">
    <location>
        <begin position="151"/>
        <end position="170"/>
    </location>
</feature>
<feature type="transmembrane region" description="Helical" evidence="1">
    <location>
        <begin position="25"/>
        <end position="48"/>
    </location>
</feature>
<proteinExistence type="predicted"/>
<keyword evidence="1" id="KW-0812">Transmembrane</keyword>
<evidence type="ECO:0000313" key="3">
    <source>
        <dbReference type="Proteomes" id="UP000249739"/>
    </source>
</evidence>
<reference evidence="2 3" key="1">
    <citation type="submission" date="2017-08" db="EMBL/GenBank/DDBJ databases">
        <title>Infants hospitalized years apart are colonized by the same room-sourced microbial strains.</title>
        <authorList>
            <person name="Brooks B."/>
            <person name="Olm M.R."/>
            <person name="Firek B.A."/>
            <person name="Baker R."/>
            <person name="Thomas B.C."/>
            <person name="Morowitz M.J."/>
            <person name="Banfield J.F."/>
        </authorList>
    </citation>
    <scope>NUCLEOTIDE SEQUENCE [LARGE SCALE GENOMIC DNA]</scope>
    <source>
        <strain evidence="2">S2_006_000_R2_64</strain>
    </source>
</reference>
<name>A0A2W5HV36_9BACT</name>
<comment type="caution">
    <text evidence="2">The sequence shown here is derived from an EMBL/GenBank/DDBJ whole genome shotgun (WGS) entry which is preliminary data.</text>
</comment>
<feature type="transmembrane region" description="Helical" evidence="1">
    <location>
        <begin position="78"/>
        <end position="97"/>
    </location>
</feature>
<gene>
    <name evidence="2" type="ORF">DI586_00290</name>
</gene>
<evidence type="ECO:0000313" key="2">
    <source>
        <dbReference type="EMBL" id="PZP57509.1"/>
    </source>
</evidence>
<protein>
    <submittedName>
        <fullName evidence="2">Uncharacterized protein</fullName>
    </submittedName>
</protein>
<feature type="transmembrane region" description="Helical" evidence="1">
    <location>
        <begin position="109"/>
        <end position="130"/>
    </location>
</feature>
<keyword evidence="1" id="KW-1133">Transmembrane helix</keyword>
<sequence length="403" mass="47415">MDFKIFRDRFIHMPTHFLSRAAKSLSWWTGVLYLSAFVLNTGLLWFLIRKAGACSFYDVGIILVRCGEGDLARFLDVFLLYFSPLVAPVIALNWRMFFFEPFLASEFQYRLLFIFFFVSFFVIFSSLFVLRKMVKGFLIRRHDREAGKHAWIILAIILIPALLSFSYRLYLLPPNWSGMTMHVDFWHGQFDVPRGEMTDWNVLPRPRPERKPAEYAGKLTRWWKVVPYINFNYPITPAIGDNAPDETVQVQVNPHHEARSREMMQAEREKFLAYRLSLKSEKDDLPIYPAEPLRENGWEIYKANYFYEDVFQDIYVARKNGTIENLLYCTPSHACAVKTRFSWASYPCEATKDCGSCKKICMDVSQGTGDYDIRYTFDKRSIENYPAINREIKNFIAKYYTAY</sequence>
<evidence type="ECO:0000256" key="1">
    <source>
        <dbReference type="SAM" id="Phobius"/>
    </source>
</evidence>
<organism evidence="2 3">
    <name type="scientific">Micavibrio aeruginosavorus</name>
    <dbReference type="NCBI Taxonomy" id="349221"/>
    <lineage>
        <taxon>Bacteria</taxon>
        <taxon>Pseudomonadati</taxon>
        <taxon>Bdellovibrionota</taxon>
        <taxon>Bdellovibrionia</taxon>
        <taxon>Bdellovibrionales</taxon>
        <taxon>Pseudobdellovibrionaceae</taxon>
        <taxon>Micavibrio</taxon>
    </lineage>
</organism>
<keyword evidence="1" id="KW-0472">Membrane</keyword>
<accession>A0A2W5HV36</accession>
<dbReference type="EMBL" id="QFOT01000001">
    <property type="protein sequence ID" value="PZP57509.1"/>
    <property type="molecule type" value="Genomic_DNA"/>
</dbReference>
<dbReference type="Proteomes" id="UP000249739">
    <property type="component" value="Unassembled WGS sequence"/>
</dbReference>